<reference evidence="2 3" key="1">
    <citation type="journal article" date="2023" name="Proc. Natl. Acad. Sci. U.S.A.">
        <title>A global phylogenomic analysis of the shiitake genus Lentinula.</title>
        <authorList>
            <person name="Sierra-Patev S."/>
            <person name="Min B."/>
            <person name="Naranjo-Ortiz M."/>
            <person name="Looney B."/>
            <person name="Konkel Z."/>
            <person name="Slot J.C."/>
            <person name="Sakamoto Y."/>
            <person name="Steenwyk J.L."/>
            <person name="Rokas A."/>
            <person name="Carro J."/>
            <person name="Camarero S."/>
            <person name="Ferreira P."/>
            <person name="Molpeceres G."/>
            <person name="Ruiz-Duenas F.J."/>
            <person name="Serrano A."/>
            <person name="Henrissat B."/>
            <person name="Drula E."/>
            <person name="Hughes K.W."/>
            <person name="Mata J.L."/>
            <person name="Ishikawa N.K."/>
            <person name="Vargas-Isla R."/>
            <person name="Ushijima S."/>
            <person name="Smith C.A."/>
            <person name="Donoghue J."/>
            <person name="Ahrendt S."/>
            <person name="Andreopoulos W."/>
            <person name="He G."/>
            <person name="LaButti K."/>
            <person name="Lipzen A."/>
            <person name="Ng V."/>
            <person name="Riley R."/>
            <person name="Sandor L."/>
            <person name="Barry K."/>
            <person name="Martinez A.T."/>
            <person name="Xiao Y."/>
            <person name="Gibbons J.G."/>
            <person name="Terashima K."/>
            <person name="Grigoriev I.V."/>
            <person name="Hibbett D."/>
        </authorList>
    </citation>
    <scope>NUCLEOTIDE SEQUENCE [LARGE SCALE GENOMIC DNA]</scope>
    <source>
        <strain evidence="2 3">TFB7810</strain>
    </source>
</reference>
<feature type="transmembrane region" description="Helical" evidence="1">
    <location>
        <begin position="12"/>
        <end position="34"/>
    </location>
</feature>
<organism evidence="2 3">
    <name type="scientific">Lentinula detonsa</name>
    <dbReference type="NCBI Taxonomy" id="2804962"/>
    <lineage>
        <taxon>Eukaryota</taxon>
        <taxon>Fungi</taxon>
        <taxon>Dikarya</taxon>
        <taxon>Basidiomycota</taxon>
        <taxon>Agaricomycotina</taxon>
        <taxon>Agaricomycetes</taxon>
        <taxon>Agaricomycetidae</taxon>
        <taxon>Agaricales</taxon>
        <taxon>Marasmiineae</taxon>
        <taxon>Omphalotaceae</taxon>
        <taxon>Lentinula</taxon>
    </lineage>
</organism>
<keyword evidence="1" id="KW-0472">Membrane</keyword>
<name>A0A9W8NXY2_9AGAR</name>
<dbReference type="AlphaFoldDB" id="A0A9W8NXY2"/>
<accession>A0A9W8NXY2</accession>
<dbReference type="EMBL" id="JANVFU010000009">
    <property type="protein sequence ID" value="KAJ3743017.1"/>
    <property type="molecule type" value="Genomic_DNA"/>
</dbReference>
<feature type="transmembrane region" description="Helical" evidence="1">
    <location>
        <begin position="40"/>
        <end position="61"/>
    </location>
</feature>
<keyword evidence="3" id="KW-1185">Reference proteome</keyword>
<keyword evidence="1" id="KW-0812">Transmembrane</keyword>
<evidence type="ECO:0000256" key="1">
    <source>
        <dbReference type="SAM" id="Phobius"/>
    </source>
</evidence>
<evidence type="ECO:0000313" key="3">
    <source>
        <dbReference type="Proteomes" id="UP001142393"/>
    </source>
</evidence>
<proteinExistence type="predicted"/>
<protein>
    <submittedName>
        <fullName evidence="2">Uncharacterized protein</fullName>
    </submittedName>
</protein>
<comment type="caution">
    <text evidence="2">The sequence shown here is derived from an EMBL/GenBank/DDBJ whole genome shotgun (WGS) entry which is preliminary data.</text>
</comment>
<keyword evidence="1" id="KW-1133">Transmembrane helix</keyword>
<dbReference type="Proteomes" id="UP001142393">
    <property type="component" value="Unassembled WGS sequence"/>
</dbReference>
<gene>
    <name evidence="2" type="ORF">DFH05DRAFT_1498991</name>
</gene>
<evidence type="ECO:0000313" key="2">
    <source>
        <dbReference type="EMBL" id="KAJ3743017.1"/>
    </source>
</evidence>
<sequence length="92" mass="10750">MMMGGAIRDEDGPRCVCLFLMSSSFYWTLFLMSSRFVDPFIFLFHRFIVSFRSICSLVWLCHIHSLRFVSFTHSVRPIRSIVRSFACLAVLC</sequence>